<evidence type="ECO:0000256" key="1">
    <source>
        <dbReference type="SAM" id="Phobius"/>
    </source>
</evidence>
<name>A0A0C1M9I6_LEVBR</name>
<reference evidence="2" key="2">
    <citation type="submission" date="2022-09" db="EMBL/GenBank/DDBJ databases">
        <title>Genome-inferred correspondence between phylogeny and metabolic traits in the wild Drosophila gut microbiome.</title>
        <authorList>
            <person name="Bueno E."/>
            <person name="Blow F."/>
            <person name="Douglas A.E."/>
        </authorList>
    </citation>
    <scope>NUCLEOTIDE SEQUENCE</scope>
    <source>
        <strain evidence="2">Dm-2019-70</strain>
    </source>
</reference>
<dbReference type="RefSeq" id="WP_011668920.1">
    <property type="nucleotide sequence ID" value="NZ_BBOW01000095.1"/>
</dbReference>
<organism evidence="2 3">
    <name type="scientific">Levilactobacillus brevis</name>
    <name type="common">Lactobacillus brevis</name>
    <dbReference type="NCBI Taxonomy" id="1580"/>
    <lineage>
        <taxon>Bacteria</taxon>
        <taxon>Bacillati</taxon>
        <taxon>Bacillota</taxon>
        <taxon>Bacilli</taxon>
        <taxon>Lactobacillales</taxon>
        <taxon>Lactobacillaceae</taxon>
        <taxon>Levilactobacillus</taxon>
    </lineage>
</organism>
<reference evidence="2" key="1">
    <citation type="submission" date="2020-12" db="EMBL/GenBank/DDBJ databases">
        <authorList>
            <person name="Mcmullen J.G."/>
        </authorList>
    </citation>
    <scope>NUCLEOTIDE SEQUENCE</scope>
    <source>
        <strain evidence="2">Dm-2019-70</strain>
    </source>
</reference>
<sequence>MTQRAYPLHEQLLFGCGLTMTAGALDAYSYLAHGAVFAGLQTGNLILLGTHLGQLQLAAIGRYLTAMVAFMLGTMLVRGLQHVFENRAVNQPALVLWLELGLLVIVAGTTRVLPDMVITALLSLAAAAELQEFRQIKGAPFTPLMMTGNFRTVAEALYDGVRYRDRAARQKAKDTLMLMGSFVIGAVLVGLLYLSLGTYSVAVPIVIVGGLIGWLHEQTRQRKWKH</sequence>
<accession>A0A0C1M9I6</accession>
<feature type="transmembrane region" description="Helical" evidence="1">
    <location>
        <begin position="100"/>
        <end position="127"/>
    </location>
</feature>
<dbReference type="GeneID" id="56994032"/>
<feature type="transmembrane region" description="Helical" evidence="1">
    <location>
        <begin position="60"/>
        <end position="80"/>
    </location>
</feature>
<dbReference type="InterPro" id="IPR010699">
    <property type="entry name" value="DUF1275"/>
</dbReference>
<keyword evidence="1" id="KW-1133">Transmembrane helix</keyword>
<dbReference type="Pfam" id="PF06912">
    <property type="entry name" value="DUF1275"/>
    <property type="match status" value="1"/>
</dbReference>
<gene>
    <name evidence="2" type="ORF">JK167_04275</name>
</gene>
<evidence type="ECO:0000313" key="2">
    <source>
        <dbReference type="EMBL" id="MBS1010052.1"/>
    </source>
</evidence>
<dbReference type="PANTHER" id="PTHR37314">
    <property type="entry name" value="SLR0142 PROTEIN"/>
    <property type="match status" value="1"/>
</dbReference>
<dbReference type="OrthoDB" id="7057004at2"/>
<evidence type="ECO:0000313" key="3">
    <source>
        <dbReference type="Proteomes" id="UP000676478"/>
    </source>
</evidence>
<feature type="transmembrane region" description="Helical" evidence="1">
    <location>
        <begin position="176"/>
        <end position="193"/>
    </location>
</feature>
<keyword evidence="1" id="KW-0812">Transmembrane</keyword>
<dbReference type="EMBL" id="JAERKF010000004">
    <property type="protein sequence ID" value="MBS1010052.1"/>
    <property type="molecule type" value="Genomic_DNA"/>
</dbReference>
<dbReference type="OMA" id="MMTGNLR"/>
<comment type="caution">
    <text evidence="2">The sequence shown here is derived from an EMBL/GenBank/DDBJ whole genome shotgun (WGS) entry which is preliminary data.</text>
</comment>
<dbReference type="Proteomes" id="UP000676478">
    <property type="component" value="Unassembled WGS sequence"/>
</dbReference>
<proteinExistence type="predicted"/>
<protein>
    <submittedName>
        <fullName evidence="2">DUF1275 domain-containing protein</fullName>
    </submittedName>
</protein>
<dbReference type="AlphaFoldDB" id="A0A0C1M9I6"/>
<keyword evidence="1" id="KW-0472">Membrane</keyword>
<dbReference type="PANTHER" id="PTHR37314:SF4">
    <property type="entry name" value="UPF0700 TRANSMEMBRANE PROTEIN YOAK"/>
    <property type="match status" value="1"/>
</dbReference>